<protein>
    <submittedName>
        <fullName evidence="1">Uncharacterized protein</fullName>
    </submittedName>
</protein>
<evidence type="ECO:0000313" key="1">
    <source>
        <dbReference type="EMBL" id="WSB98658.1"/>
    </source>
</evidence>
<evidence type="ECO:0000313" key="2">
    <source>
        <dbReference type="Proteomes" id="UP001348369"/>
    </source>
</evidence>
<organism evidence="1 2">
    <name type="scientific">Streptomyces scopuliridis</name>
    <dbReference type="NCBI Taxonomy" id="452529"/>
    <lineage>
        <taxon>Bacteria</taxon>
        <taxon>Bacillati</taxon>
        <taxon>Actinomycetota</taxon>
        <taxon>Actinomycetes</taxon>
        <taxon>Kitasatosporales</taxon>
        <taxon>Streptomycetaceae</taxon>
        <taxon>Streptomyces</taxon>
    </lineage>
</organism>
<keyword evidence="2" id="KW-1185">Reference proteome</keyword>
<dbReference type="Proteomes" id="UP001348369">
    <property type="component" value="Chromosome"/>
</dbReference>
<dbReference type="EMBL" id="CP109109">
    <property type="protein sequence ID" value="WSB98658.1"/>
    <property type="molecule type" value="Genomic_DNA"/>
</dbReference>
<name>A0ACD4ZKZ1_9ACTN</name>
<gene>
    <name evidence="1" type="ORF">OG835_17590</name>
</gene>
<proteinExistence type="predicted"/>
<sequence>MTREPEPREWFAERLNELLRLARPQRLEDVAHAAAQRITRQARAAGQVPKRLPDKRRVSAWRTGKNVPTDPAVLTAVISVLIDAARRRNVSPGTATEGLLDTGAWERWRTAAAQAPVSPEPPVLHVPIPPRRTLMAKADLLLQLGVHRAVETGPERLPAPLGSALPVYVPRDHDGTKLWDALDPEHPVNRLVVLVGMSTTGKTRSAAEMARRRLGDWQLFAPADAGALLRWIEGNPRPRTVLWLDELRDFLAGGNGPSVAAALRRLLASEHKVLAIGTLWPEDWQTHAGNNAEPHQGSSAVRELLGRAVRVDVPPQFSAMEWDRASEQGTLAFAVESCSTTRKLTQFLAATPHLLRRYADADPYSKALLTAAMDARRLGYRALLTSRFLKHASVGYLDERSRVSPPRDWYARALRYATAEVKGAVAPLTPLRTSPGVGPADGFQLADSLEEHARSARSQVIVPVEVWDALVTAAEDPDDLESLGMAAQDRGYYRYMHLFCRPAADHGRDVALYLVMRNLEEQGRSEEAIALRIAAAEAGDTKQMEHLARHWEWEGRMDKAKEVWRRAAEEGDAAAQDGLAGVLARDGDVTPAEKWWRMAAESGHAQAMRHLAESLETRGLSRDAEHWWRRAIDAGDWWAAHRLTRLLTESGRAGEAVEVWRPRAALNDTEAIVELARALEAAGDPYAAAPWWQRAIDAGSTKAVFGLQYLLFRHGNTEDAYGIVARAIAAGDTKVIEQLCKRNGGDITLIRGVESGLRRACSAGSWAARDVLSEFLFADGRTDEAVALWLPGAEAGDFASMRCLIRLMWLSKNHRQVERWEYRMVEAGDGSAMASRAQTLWEAGRLQEAERWERRSLETGYTVNPPVNLEYLLRKTGRAAEADRLHAYGIEPGGRTADPW</sequence>
<accession>A0ACD4ZKZ1</accession>
<reference evidence="1" key="1">
    <citation type="submission" date="2022-10" db="EMBL/GenBank/DDBJ databases">
        <title>The complete genomes of actinobacterial strains from the NBC collection.</title>
        <authorList>
            <person name="Joergensen T.S."/>
            <person name="Alvarez Arevalo M."/>
            <person name="Sterndorff E.B."/>
            <person name="Faurdal D."/>
            <person name="Vuksanovic O."/>
            <person name="Mourched A.-S."/>
            <person name="Charusanti P."/>
            <person name="Shaw S."/>
            <person name="Blin K."/>
            <person name="Weber T."/>
        </authorList>
    </citation>
    <scope>NUCLEOTIDE SEQUENCE</scope>
    <source>
        <strain evidence="1">NBC 01771</strain>
    </source>
</reference>